<evidence type="ECO:0000313" key="3">
    <source>
        <dbReference type="Proteomes" id="UP001501358"/>
    </source>
</evidence>
<proteinExistence type="predicted"/>
<comment type="caution">
    <text evidence="2">The sequence shown here is derived from an EMBL/GenBank/DDBJ whole genome shotgun (WGS) entry which is preliminary data.</text>
</comment>
<dbReference type="EMBL" id="BAAATA010000004">
    <property type="protein sequence ID" value="GAA2476623.1"/>
    <property type="molecule type" value="Genomic_DNA"/>
</dbReference>
<keyword evidence="3" id="KW-1185">Reference proteome</keyword>
<feature type="region of interest" description="Disordered" evidence="1">
    <location>
        <begin position="34"/>
        <end position="56"/>
    </location>
</feature>
<organism evidence="2 3">
    <name type="scientific">Streptomyces thermolineatus</name>
    <dbReference type="NCBI Taxonomy" id="44033"/>
    <lineage>
        <taxon>Bacteria</taxon>
        <taxon>Bacillati</taxon>
        <taxon>Actinomycetota</taxon>
        <taxon>Actinomycetes</taxon>
        <taxon>Kitasatosporales</taxon>
        <taxon>Streptomycetaceae</taxon>
        <taxon>Streptomyces</taxon>
    </lineage>
</organism>
<reference evidence="2 3" key="1">
    <citation type="journal article" date="2019" name="Int. J. Syst. Evol. Microbiol.">
        <title>The Global Catalogue of Microorganisms (GCM) 10K type strain sequencing project: providing services to taxonomists for standard genome sequencing and annotation.</title>
        <authorList>
            <consortium name="The Broad Institute Genomics Platform"/>
            <consortium name="The Broad Institute Genome Sequencing Center for Infectious Disease"/>
            <person name="Wu L."/>
            <person name="Ma J."/>
        </authorList>
    </citation>
    <scope>NUCLEOTIDE SEQUENCE [LARGE SCALE GENOMIC DNA]</scope>
    <source>
        <strain evidence="2 3">JCM 6307</strain>
    </source>
</reference>
<protein>
    <submittedName>
        <fullName evidence="2">Uncharacterized protein</fullName>
    </submittedName>
</protein>
<evidence type="ECO:0000256" key="1">
    <source>
        <dbReference type="SAM" id="MobiDB-lite"/>
    </source>
</evidence>
<name>A0ABN3L2F9_9ACTN</name>
<gene>
    <name evidence="2" type="ORF">GCM10010406_11000</name>
</gene>
<evidence type="ECO:0000313" key="2">
    <source>
        <dbReference type="EMBL" id="GAA2476623.1"/>
    </source>
</evidence>
<sequence length="112" mass="12450">MLTTLTPADSRQHTEAAAQRFVLTLLTFSVHGARPRPVPLTLRNHRTAPEDSSPMRIRLEGTDDECRRAAKAIAAVLDVLETSRPYPNRPPNRLVRLYLTTAPAAPAVEKEQ</sequence>
<accession>A0ABN3L2F9</accession>
<dbReference type="Proteomes" id="UP001501358">
    <property type="component" value="Unassembled WGS sequence"/>
</dbReference>